<dbReference type="OrthoDB" id="267323at2759"/>
<gene>
    <name evidence="2" type="ORF">CUNI_LOCUS5022</name>
</gene>
<dbReference type="EMBL" id="CAJHNH020000718">
    <property type="protein sequence ID" value="CAG5119464.1"/>
    <property type="molecule type" value="Genomic_DNA"/>
</dbReference>
<dbReference type="AlphaFoldDB" id="A0A8S3YQS8"/>
<sequence>NLSYLTVPLHTVIKLTPVAYGCRVEFVALDVPAVNTHRDRPQNVKRSRSTCEALGTVPDHK</sequence>
<proteinExistence type="predicted"/>
<evidence type="ECO:0000313" key="3">
    <source>
        <dbReference type="Proteomes" id="UP000678393"/>
    </source>
</evidence>
<protein>
    <submittedName>
        <fullName evidence="2">Uncharacterized protein</fullName>
    </submittedName>
</protein>
<evidence type="ECO:0000256" key="1">
    <source>
        <dbReference type="SAM" id="MobiDB-lite"/>
    </source>
</evidence>
<name>A0A8S3YQS8_9EUPU</name>
<feature type="non-terminal residue" evidence="2">
    <location>
        <position position="1"/>
    </location>
</feature>
<dbReference type="Proteomes" id="UP000678393">
    <property type="component" value="Unassembled WGS sequence"/>
</dbReference>
<reference evidence="2" key="1">
    <citation type="submission" date="2021-04" db="EMBL/GenBank/DDBJ databases">
        <authorList>
            <consortium name="Molecular Ecology Group"/>
        </authorList>
    </citation>
    <scope>NUCLEOTIDE SEQUENCE</scope>
</reference>
<evidence type="ECO:0000313" key="2">
    <source>
        <dbReference type="EMBL" id="CAG5119464.1"/>
    </source>
</evidence>
<feature type="region of interest" description="Disordered" evidence="1">
    <location>
        <begin position="38"/>
        <end position="61"/>
    </location>
</feature>
<dbReference type="InterPro" id="IPR029033">
    <property type="entry name" value="His_PPase_superfam"/>
</dbReference>
<dbReference type="Gene3D" id="3.40.50.1240">
    <property type="entry name" value="Phosphoglycerate mutase-like"/>
    <property type="match status" value="1"/>
</dbReference>
<comment type="caution">
    <text evidence="2">The sequence shown here is derived from an EMBL/GenBank/DDBJ whole genome shotgun (WGS) entry which is preliminary data.</text>
</comment>
<organism evidence="2 3">
    <name type="scientific">Candidula unifasciata</name>
    <dbReference type="NCBI Taxonomy" id="100452"/>
    <lineage>
        <taxon>Eukaryota</taxon>
        <taxon>Metazoa</taxon>
        <taxon>Spiralia</taxon>
        <taxon>Lophotrochozoa</taxon>
        <taxon>Mollusca</taxon>
        <taxon>Gastropoda</taxon>
        <taxon>Heterobranchia</taxon>
        <taxon>Euthyneura</taxon>
        <taxon>Panpulmonata</taxon>
        <taxon>Eupulmonata</taxon>
        <taxon>Stylommatophora</taxon>
        <taxon>Helicina</taxon>
        <taxon>Helicoidea</taxon>
        <taxon>Geomitridae</taxon>
        <taxon>Candidula</taxon>
    </lineage>
</organism>
<keyword evidence="3" id="KW-1185">Reference proteome</keyword>
<accession>A0A8S3YQS8</accession>